<protein>
    <recommendedName>
        <fullName evidence="8">Myosin motor domain-containing protein</fullName>
    </recommendedName>
</protein>
<dbReference type="Proteomes" id="UP000030747">
    <property type="component" value="Unassembled WGS sequence"/>
</dbReference>
<dbReference type="GO" id="GO:0000146">
    <property type="term" value="F:microfilament motor activity"/>
    <property type="evidence" value="ECO:0007669"/>
    <property type="project" value="TreeGrafter"/>
</dbReference>
<evidence type="ECO:0000313" key="9">
    <source>
        <dbReference type="EMBL" id="CDJ43794.1"/>
    </source>
</evidence>
<comment type="caution">
    <text evidence="6">Lacks conserved residue(s) required for the propagation of feature annotation.</text>
</comment>
<dbReference type="EMBL" id="HG676164">
    <property type="protein sequence ID" value="CDJ43794.1"/>
    <property type="molecule type" value="Genomic_DNA"/>
</dbReference>
<dbReference type="GO" id="GO:0007015">
    <property type="term" value="P:actin filament organization"/>
    <property type="evidence" value="ECO:0007669"/>
    <property type="project" value="TreeGrafter"/>
</dbReference>
<sequence>MQAKALAAEQAFKRSTASRNRPPPHPFVVAEDALRRLVGTQTSQTIVVSGQSGAGKTETSKQLMLFLTHVSTSSQEPSGIIPDKAVGINSHCSAPRTVAEQRTEVAALLSGVQTQNEATELRNRIVSCNAIFESFGNAATRRNQNSSRVGRLTLLHFDNGGLLRGGSLKTYLLEAARITAHKKGDRNFHVFYQLLRGVSDEERNFMGLTKNTNDYRILRPGNSDKFLQKLFSREVQPDAVQQSDGDADQESAQFPLEVDQKNFKLLVEAFRRAEFSVSEINELLQLLAGLLHLSNATFVKRKGDFLELQDQDSEEAIKKAGSLLGIDVHQLEESLRCRHMLLKEDVLFTCRNEQQSISVRCSLIKFIYSRLFGYIVQRLNDSAARYMGESEKHPKKGYEHRKTIGSE</sequence>
<dbReference type="Gene3D" id="3.40.850.10">
    <property type="entry name" value="Kinesin motor domain"/>
    <property type="match status" value="2"/>
</dbReference>
<dbReference type="InterPro" id="IPR036961">
    <property type="entry name" value="Kinesin_motor_dom_sf"/>
</dbReference>
<feature type="domain" description="Myosin motor" evidence="8">
    <location>
        <begin position="1"/>
        <end position="407"/>
    </location>
</feature>
<accession>U6L5B2</accession>
<reference evidence="9" key="1">
    <citation type="submission" date="2013-10" db="EMBL/GenBank/DDBJ databases">
        <title>Genomic analysis of the causative agents of coccidiosis in chickens.</title>
        <authorList>
            <person name="Reid A.J."/>
            <person name="Blake D."/>
            <person name="Billington K."/>
            <person name="Browne H."/>
            <person name="Dunn M."/>
            <person name="Hung S."/>
            <person name="Kawahara F."/>
            <person name="Miranda-Saavedra D."/>
            <person name="Mourier T."/>
            <person name="Nagra H."/>
            <person name="Otto T.D."/>
            <person name="Rawlings N."/>
            <person name="Sanchez A."/>
            <person name="Sanders M."/>
            <person name="Subramaniam C."/>
            <person name="Tay Y."/>
            <person name="Dear P."/>
            <person name="Doerig C."/>
            <person name="Gruber A."/>
            <person name="Parkinson J."/>
            <person name="Shirley M."/>
            <person name="Wan K.L."/>
            <person name="Berriman M."/>
            <person name="Tomley F."/>
            <person name="Pain A."/>
        </authorList>
    </citation>
    <scope>NUCLEOTIDE SEQUENCE [LARGE SCALE GENOMIC DNA]</scope>
    <source>
        <strain evidence="9">Houghton</strain>
    </source>
</reference>
<reference evidence="9" key="2">
    <citation type="submission" date="2013-10" db="EMBL/GenBank/DDBJ databases">
        <authorList>
            <person name="Aslett M."/>
        </authorList>
    </citation>
    <scope>NUCLEOTIDE SEQUENCE [LARGE SCALE GENOMIC DNA]</scope>
    <source>
        <strain evidence="9">Houghton</strain>
    </source>
</reference>
<dbReference type="InterPro" id="IPR001609">
    <property type="entry name" value="Myosin_head_motor_dom-like"/>
</dbReference>
<organism evidence="9 10">
    <name type="scientific">Eimeria tenella</name>
    <name type="common">Coccidian parasite</name>
    <dbReference type="NCBI Taxonomy" id="5802"/>
    <lineage>
        <taxon>Eukaryota</taxon>
        <taxon>Sar</taxon>
        <taxon>Alveolata</taxon>
        <taxon>Apicomplexa</taxon>
        <taxon>Conoidasida</taxon>
        <taxon>Coccidia</taxon>
        <taxon>Eucoccidiorida</taxon>
        <taxon>Eimeriorina</taxon>
        <taxon>Eimeriidae</taxon>
        <taxon>Eimeria</taxon>
    </lineage>
</organism>
<keyword evidence="4 6" id="KW-0505">Motor protein</keyword>
<keyword evidence="3 6" id="KW-0518">Myosin</keyword>
<keyword evidence="1 6" id="KW-0547">Nucleotide-binding</keyword>
<feature type="region of interest" description="Disordered" evidence="7">
    <location>
        <begin position="7"/>
        <end position="26"/>
    </location>
</feature>
<dbReference type="PROSITE" id="PS51456">
    <property type="entry name" value="MYOSIN_MOTOR"/>
    <property type="match status" value="1"/>
</dbReference>
<keyword evidence="2 6" id="KW-0067">ATP-binding</keyword>
<dbReference type="Gene3D" id="1.20.120.720">
    <property type="entry name" value="Myosin VI head, motor domain, U50 subdomain"/>
    <property type="match status" value="1"/>
</dbReference>
<evidence type="ECO:0000256" key="6">
    <source>
        <dbReference type="PROSITE-ProRule" id="PRU00782"/>
    </source>
</evidence>
<evidence type="ECO:0000256" key="4">
    <source>
        <dbReference type="ARBA" id="ARBA00023175"/>
    </source>
</evidence>
<evidence type="ECO:0000313" key="10">
    <source>
        <dbReference type="Proteomes" id="UP000030747"/>
    </source>
</evidence>
<dbReference type="VEuPathDB" id="ToxoDB:ETH2_1563500"/>
<evidence type="ECO:0000256" key="3">
    <source>
        <dbReference type="ARBA" id="ARBA00023123"/>
    </source>
</evidence>
<evidence type="ECO:0000256" key="1">
    <source>
        <dbReference type="ARBA" id="ARBA00022741"/>
    </source>
</evidence>
<feature type="binding site" evidence="6">
    <location>
        <begin position="50"/>
        <end position="57"/>
    </location>
    <ligand>
        <name>ATP</name>
        <dbReference type="ChEBI" id="CHEBI:30616"/>
    </ligand>
</feature>
<dbReference type="GO" id="GO:0005524">
    <property type="term" value="F:ATP binding"/>
    <property type="evidence" value="ECO:0007669"/>
    <property type="project" value="UniProtKB-UniRule"/>
</dbReference>
<dbReference type="OrthoDB" id="331205at2759"/>
<evidence type="ECO:0000256" key="7">
    <source>
        <dbReference type="SAM" id="MobiDB-lite"/>
    </source>
</evidence>
<evidence type="ECO:0000256" key="2">
    <source>
        <dbReference type="ARBA" id="ARBA00022840"/>
    </source>
</evidence>
<dbReference type="PANTHER" id="PTHR13140:SF706">
    <property type="entry name" value="DILUTE CLASS UNCONVENTIONAL MYOSIN, ISOFORM C"/>
    <property type="match status" value="1"/>
</dbReference>
<name>U6L5B2_EIMTE</name>
<evidence type="ECO:0000259" key="8">
    <source>
        <dbReference type="PROSITE" id="PS51456"/>
    </source>
</evidence>
<dbReference type="GO" id="GO:0005737">
    <property type="term" value="C:cytoplasm"/>
    <property type="evidence" value="ECO:0007669"/>
    <property type="project" value="TreeGrafter"/>
</dbReference>
<dbReference type="Pfam" id="PF00063">
    <property type="entry name" value="Myosin_head"/>
    <property type="match status" value="1"/>
</dbReference>
<dbReference type="PRINTS" id="PR00193">
    <property type="entry name" value="MYOSINHEAVY"/>
</dbReference>
<dbReference type="GO" id="GO:0051015">
    <property type="term" value="F:actin filament binding"/>
    <property type="evidence" value="ECO:0007669"/>
    <property type="project" value="TreeGrafter"/>
</dbReference>
<dbReference type="GO" id="GO:0016020">
    <property type="term" value="C:membrane"/>
    <property type="evidence" value="ECO:0007669"/>
    <property type="project" value="TreeGrafter"/>
</dbReference>
<dbReference type="InterPro" id="IPR027417">
    <property type="entry name" value="P-loop_NTPase"/>
</dbReference>
<evidence type="ECO:0000256" key="5">
    <source>
        <dbReference type="ARBA" id="ARBA00023203"/>
    </source>
</evidence>
<keyword evidence="10" id="KW-1185">Reference proteome</keyword>
<dbReference type="AlphaFoldDB" id="U6L5B2"/>
<dbReference type="GO" id="GO:0016459">
    <property type="term" value="C:myosin complex"/>
    <property type="evidence" value="ECO:0007669"/>
    <property type="project" value="UniProtKB-KW"/>
</dbReference>
<dbReference type="RefSeq" id="XP_013234543.1">
    <property type="nucleotide sequence ID" value="XM_013379089.1"/>
</dbReference>
<feature type="region of interest" description="Disordered" evidence="7">
    <location>
        <begin position="388"/>
        <end position="407"/>
    </location>
</feature>
<gene>
    <name evidence="9" type="ORF">ETH_00022890</name>
</gene>
<dbReference type="OMA" id="NICEASP"/>
<comment type="similarity">
    <text evidence="6">Belongs to the TRAFAC class myosin-kinesin ATPase superfamily. Myosin family.</text>
</comment>
<proteinExistence type="inferred from homology"/>
<dbReference type="PANTHER" id="PTHR13140">
    <property type="entry name" value="MYOSIN"/>
    <property type="match status" value="1"/>
</dbReference>
<dbReference type="VEuPathDB" id="ToxoDB:ETH_00022890"/>
<dbReference type="SUPFAM" id="SSF52540">
    <property type="entry name" value="P-loop containing nucleoside triphosphate hydrolases"/>
    <property type="match status" value="1"/>
</dbReference>
<dbReference type="SMART" id="SM00242">
    <property type="entry name" value="MYSc"/>
    <property type="match status" value="1"/>
</dbReference>
<keyword evidence="5 6" id="KW-0009">Actin-binding</keyword>
<dbReference type="GeneID" id="25253690"/>